<dbReference type="InterPro" id="IPR023214">
    <property type="entry name" value="HAD_sf"/>
</dbReference>
<keyword evidence="4" id="KW-0234">DNA repair</keyword>
<dbReference type="InterPro" id="IPR027417">
    <property type="entry name" value="P-loop_NTPase"/>
</dbReference>
<dbReference type="AlphaFoldDB" id="A0A4W2EKM7"/>
<dbReference type="InterPro" id="IPR006551">
    <property type="entry name" value="Polynucleotide_phosphatase"/>
</dbReference>
<feature type="region of interest" description="Disordered" evidence="6">
    <location>
        <begin position="484"/>
        <end position="550"/>
    </location>
</feature>
<keyword evidence="2" id="KW-0227">DNA damage</keyword>
<keyword evidence="3" id="KW-0378">Hydrolase</keyword>
<feature type="domain" description="PNK FHA" evidence="7">
    <location>
        <begin position="11"/>
        <end position="79"/>
    </location>
</feature>
<dbReference type="InterPro" id="IPR008984">
    <property type="entry name" value="SMAD_FHA_dom_sf"/>
</dbReference>
<comment type="subcellular location">
    <subcellularLocation>
        <location evidence="1">Nucleus</location>
    </subcellularLocation>
</comment>
<dbReference type="InterPro" id="IPR036412">
    <property type="entry name" value="HAD-like_sf"/>
</dbReference>
<name>A0A4W2EKM7_BOBOX</name>
<dbReference type="NCBIfam" id="TIGR01663">
    <property type="entry name" value="PNK-3'Pase"/>
    <property type="match status" value="1"/>
</dbReference>
<dbReference type="GO" id="GO:0046404">
    <property type="term" value="F:ATP-dependent polydeoxyribonucleotide 5'-hydroxyl-kinase activity"/>
    <property type="evidence" value="ECO:0007669"/>
    <property type="project" value="InterPro"/>
</dbReference>
<keyword evidence="5" id="KW-0539">Nucleus</keyword>
<feature type="region of interest" description="Disordered" evidence="6">
    <location>
        <begin position="109"/>
        <end position="143"/>
    </location>
</feature>
<dbReference type="Ensembl" id="ENSBIXT00000023768.1">
    <property type="protein sequence ID" value="ENSBIXP00000035130.1"/>
    <property type="gene ID" value="ENSBIXG00000018328.1"/>
</dbReference>
<dbReference type="PANTHER" id="PTHR12083">
    <property type="entry name" value="BIFUNCTIONAL POLYNUCLEOTIDE PHOSPHATASE/KINASE"/>
    <property type="match status" value="1"/>
</dbReference>
<dbReference type="InterPro" id="IPR006549">
    <property type="entry name" value="HAD-SF_hydro_IIIA"/>
</dbReference>
<dbReference type="STRING" id="30522.A0A4W2EKM7"/>
<dbReference type="Gene3D" id="3.40.50.300">
    <property type="entry name" value="P-loop containing nucleotide triphosphate hydrolases"/>
    <property type="match status" value="1"/>
</dbReference>
<reference evidence="8 9" key="1">
    <citation type="submission" date="2018-11" db="EMBL/GenBank/DDBJ databases">
        <title>Haplotype-resolved cattle genomes.</title>
        <authorList>
            <person name="Low W.Y."/>
            <person name="Tearle R."/>
            <person name="Bickhart D.M."/>
            <person name="Rosen B.D."/>
            <person name="Koren S."/>
            <person name="Rhie A."/>
            <person name="Hiendleder S."/>
            <person name="Phillippy A.M."/>
            <person name="Smith T.P.L."/>
            <person name="Williams J.L."/>
        </authorList>
    </citation>
    <scope>NUCLEOTIDE SEQUENCE [LARGE SCALE GENOMIC DNA]</scope>
</reference>
<dbReference type="InterPro" id="IPR041388">
    <property type="entry name" value="FHA_2"/>
</dbReference>
<dbReference type="Gene3D" id="2.60.200.20">
    <property type="match status" value="1"/>
</dbReference>
<evidence type="ECO:0000256" key="1">
    <source>
        <dbReference type="ARBA" id="ARBA00004123"/>
    </source>
</evidence>
<evidence type="ECO:0000259" key="7">
    <source>
        <dbReference type="Pfam" id="PF17913"/>
    </source>
</evidence>
<organism evidence="8 9">
    <name type="scientific">Bos indicus x Bos taurus</name>
    <name type="common">Hybrid cattle</name>
    <dbReference type="NCBI Taxonomy" id="30522"/>
    <lineage>
        <taxon>Eukaryota</taxon>
        <taxon>Metazoa</taxon>
        <taxon>Chordata</taxon>
        <taxon>Craniata</taxon>
        <taxon>Vertebrata</taxon>
        <taxon>Euteleostomi</taxon>
        <taxon>Mammalia</taxon>
        <taxon>Eutheria</taxon>
        <taxon>Laurasiatheria</taxon>
        <taxon>Artiodactyla</taxon>
        <taxon>Ruminantia</taxon>
        <taxon>Pecora</taxon>
        <taxon>Bovidae</taxon>
        <taxon>Bovinae</taxon>
        <taxon>Bos</taxon>
    </lineage>
</organism>
<accession>A0A4W2EKM7</accession>
<dbReference type="GO" id="GO:0046403">
    <property type="term" value="F:polynucleotide 3'-phosphatase activity"/>
    <property type="evidence" value="ECO:0007669"/>
    <property type="project" value="InterPro"/>
</dbReference>
<dbReference type="Pfam" id="PF08645">
    <property type="entry name" value="PNK3P"/>
    <property type="match status" value="1"/>
</dbReference>
<dbReference type="GO" id="GO:0006281">
    <property type="term" value="P:DNA repair"/>
    <property type="evidence" value="ECO:0007669"/>
    <property type="project" value="UniProtKB-KW"/>
</dbReference>
<dbReference type="SUPFAM" id="SSF56784">
    <property type="entry name" value="HAD-like"/>
    <property type="match status" value="1"/>
</dbReference>
<dbReference type="FunFam" id="2.60.200.20:FF:000009">
    <property type="entry name" value="bifunctional polynucleotide phosphatase/kinase"/>
    <property type="match status" value="1"/>
</dbReference>
<feature type="compositionally biased region" description="Pro residues" evidence="6">
    <location>
        <begin position="509"/>
        <end position="518"/>
    </location>
</feature>
<reference evidence="8" key="2">
    <citation type="submission" date="2025-08" db="UniProtKB">
        <authorList>
            <consortium name="Ensembl"/>
        </authorList>
    </citation>
    <scope>IDENTIFICATION</scope>
</reference>
<dbReference type="SUPFAM" id="SSF52540">
    <property type="entry name" value="P-loop containing nucleoside triphosphate hydrolases"/>
    <property type="match status" value="1"/>
</dbReference>
<evidence type="ECO:0000256" key="6">
    <source>
        <dbReference type="SAM" id="MobiDB-lite"/>
    </source>
</evidence>
<dbReference type="GO" id="GO:0005634">
    <property type="term" value="C:nucleus"/>
    <property type="evidence" value="ECO:0007669"/>
    <property type="project" value="UniProtKB-SubCell"/>
</dbReference>
<reference evidence="8" key="3">
    <citation type="submission" date="2025-09" db="UniProtKB">
        <authorList>
            <consortium name="Ensembl"/>
        </authorList>
    </citation>
    <scope>IDENTIFICATION</scope>
</reference>
<dbReference type="Pfam" id="PF17913">
    <property type="entry name" value="FHA_2"/>
    <property type="match status" value="1"/>
</dbReference>
<evidence type="ECO:0000256" key="5">
    <source>
        <dbReference type="ARBA" id="ARBA00023242"/>
    </source>
</evidence>
<dbReference type="CDD" id="cd01625">
    <property type="entry name" value="HAD_PNP"/>
    <property type="match status" value="1"/>
</dbReference>
<feature type="compositionally biased region" description="Low complexity" evidence="6">
    <location>
        <begin position="519"/>
        <end position="550"/>
    </location>
</feature>
<dbReference type="NCBIfam" id="TIGR01662">
    <property type="entry name" value="HAD-SF-IIIA"/>
    <property type="match status" value="1"/>
</dbReference>
<dbReference type="Gene3D" id="3.40.50.1000">
    <property type="entry name" value="HAD superfamily/HAD-like"/>
    <property type="match status" value="1"/>
</dbReference>
<evidence type="ECO:0000313" key="8">
    <source>
        <dbReference type="Ensembl" id="ENSBIXP00000035130.1"/>
    </source>
</evidence>
<proteinExistence type="predicted"/>
<evidence type="ECO:0000256" key="4">
    <source>
        <dbReference type="ARBA" id="ARBA00023204"/>
    </source>
</evidence>
<dbReference type="Proteomes" id="UP000314981">
    <property type="component" value="Chromosome 18"/>
</dbReference>
<evidence type="ECO:0000256" key="3">
    <source>
        <dbReference type="ARBA" id="ARBA00022801"/>
    </source>
</evidence>
<evidence type="ECO:0000256" key="2">
    <source>
        <dbReference type="ARBA" id="ARBA00022763"/>
    </source>
</evidence>
<dbReference type="NCBIfam" id="TIGR01664">
    <property type="entry name" value="DNA-3'-Pase"/>
    <property type="match status" value="1"/>
</dbReference>
<dbReference type="InterPro" id="IPR013954">
    <property type="entry name" value="PNK3P"/>
</dbReference>
<dbReference type="PANTHER" id="PTHR12083:SF9">
    <property type="entry name" value="BIFUNCTIONAL POLYNUCLEOTIDE PHOSPHATASE_KINASE"/>
    <property type="match status" value="1"/>
</dbReference>
<keyword evidence="9" id="KW-1185">Reference proteome</keyword>
<protein>
    <submittedName>
        <fullName evidence="8">Polynucleotide kinase 3'-phosphatase</fullName>
    </submittedName>
</protein>
<dbReference type="FunFam" id="3.40.50.1000:FF:000078">
    <property type="entry name" value="Bifunctional polynucleotide phosphatase/kinase"/>
    <property type="match status" value="1"/>
</dbReference>
<dbReference type="SUPFAM" id="SSF49879">
    <property type="entry name" value="SMAD/FHA domain"/>
    <property type="match status" value="1"/>
</dbReference>
<dbReference type="GO" id="GO:0003690">
    <property type="term" value="F:double-stranded DNA binding"/>
    <property type="evidence" value="ECO:0007669"/>
    <property type="project" value="TreeGrafter"/>
</dbReference>
<gene>
    <name evidence="8" type="primary">PNKP</name>
</gene>
<dbReference type="InterPro" id="IPR006550">
    <property type="entry name" value="PNKP"/>
</dbReference>
<evidence type="ECO:0000313" key="9">
    <source>
        <dbReference type="Proteomes" id="UP000314981"/>
    </source>
</evidence>
<sequence>MARVETQGRLWLESPAGGARPIFLPTGGQALVLGRGPLTQVTDRKCSRNQVELVADPETRTVAVKQLGVNPSTAGTQELRPGLKGALGVGDTLYLVNGLHPLTLRWEEALTPESQPDTPPSTPPVTREGEEENVEQQKKRIRKSSPGWETFEKLLVFTAPGVKARGKVAGFDLDGTLITTRSGKVFPTGPSDWRILYLEIPRKLRELAAKGYKLVIFTNQMGIGRGKLRAEEFKAKVEAVVEKLGVPFQVLVATHAGLYRKPVSGMWDHLQEQANEGVPISIGDSVFVGDAAGRPANWAPGRKKKDFSCADRLFALNVGLPFTTPEEFFLKWPATRFELPAFDPRSVARSGPLCLPESSSLLSSDPEVVVAVGFPGAGKSTFLREHLVSAGYVHVNRVGLGFHCPPTPQELSSWSPLPGQLSFLTLRHSASVSPPHRPSVPVPLGLPGPIPDLSLGLQDTLGSWQRCVTACEAALKQRKPVVIDNTNPDVQSRARYRGPREGPWRAAPGPLPSPPPSSPQGTSSVPGMRACPAAASSSVPPWSRRATTTG</sequence>